<protein>
    <submittedName>
        <fullName evidence="4">Class II fructose-bisphosphate aldolase</fullName>
    </submittedName>
</protein>
<accession>A0A926DCK6</accession>
<feature type="binding site" evidence="3">
    <location>
        <position position="176"/>
    </location>
    <ligand>
        <name>Zn(2+)</name>
        <dbReference type="ChEBI" id="CHEBI:29105"/>
        <label>1</label>
        <note>catalytic</note>
    </ligand>
</feature>
<feature type="binding site" evidence="3">
    <location>
        <position position="204"/>
    </location>
    <ligand>
        <name>Zn(2+)</name>
        <dbReference type="ChEBI" id="CHEBI:29105"/>
        <label>1</label>
        <note>catalytic</note>
    </ligand>
</feature>
<dbReference type="PANTHER" id="PTHR30304">
    <property type="entry name" value="D-TAGATOSE-1,6-BISPHOSPHATE ALDOLASE"/>
    <property type="match status" value="1"/>
</dbReference>
<dbReference type="EMBL" id="JACRSP010000001">
    <property type="protein sequence ID" value="MBC8535387.1"/>
    <property type="molecule type" value="Genomic_DNA"/>
</dbReference>
<dbReference type="RefSeq" id="WP_249299088.1">
    <property type="nucleotide sequence ID" value="NZ_JACRSP010000001.1"/>
</dbReference>
<evidence type="ECO:0000256" key="2">
    <source>
        <dbReference type="PIRSR" id="PIRSR001359-2"/>
    </source>
</evidence>
<feature type="binding site" evidence="3">
    <location>
        <position position="103"/>
    </location>
    <ligand>
        <name>Zn(2+)</name>
        <dbReference type="ChEBI" id="CHEBI:29105"/>
        <label>2</label>
    </ligand>
</feature>
<comment type="caution">
    <text evidence="4">The sequence shown here is derived from an EMBL/GenBank/DDBJ whole genome shotgun (WGS) entry which is preliminary data.</text>
</comment>
<dbReference type="Gene3D" id="3.20.20.70">
    <property type="entry name" value="Aldolase class I"/>
    <property type="match status" value="1"/>
</dbReference>
<dbReference type="PANTHER" id="PTHR30304:SF0">
    <property type="entry name" value="D-TAGATOSE-1,6-BISPHOSPHATE ALDOLASE SUBUNIT GATY-RELATED"/>
    <property type="match status" value="1"/>
</dbReference>
<keyword evidence="3" id="KW-0479">Metal-binding</keyword>
<dbReference type="GO" id="GO:0005975">
    <property type="term" value="P:carbohydrate metabolic process"/>
    <property type="evidence" value="ECO:0007669"/>
    <property type="project" value="InterPro"/>
</dbReference>
<keyword evidence="3" id="KW-0862">Zinc</keyword>
<reference evidence="4" key="1">
    <citation type="submission" date="2020-08" db="EMBL/GenBank/DDBJ databases">
        <title>Genome public.</title>
        <authorList>
            <person name="Liu C."/>
            <person name="Sun Q."/>
        </authorList>
    </citation>
    <scope>NUCLEOTIDE SEQUENCE</scope>
    <source>
        <strain evidence="4">BX7</strain>
    </source>
</reference>
<dbReference type="SUPFAM" id="SSF51569">
    <property type="entry name" value="Aldolase"/>
    <property type="match status" value="1"/>
</dbReference>
<evidence type="ECO:0000313" key="4">
    <source>
        <dbReference type="EMBL" id="MBC8535387.1"/>
    </source>
</evidence>
<dbReference type="GO" id="GO:0005829">
    <property type="term" value="C:cytosol"/>
    <property type="evidence" value="ECO:0007669"/>
    <property type="project" value="TreeGrafter"/>
</dbReference>
<dbReference type="GO" id="GO:0009025">
    <property type="term" value="F:tagatose-bisphosphate aldolase activity"/>
    <property type="evidence" value="ECO:0007669"/>
    <property type="project" value="TreeGrafter"/>
</dbReference>
<dbReference type="AlphaFoldDB" id="A0A926DCK6"/>
<proteinExistence type="predicted"/>
<dbReference type="InterPro" id="IPR013785">
    <property type="entry name" value="Aldolase_TIM"/>
</dbReference>
<dbReference type="Pfam" id="PF01116">
    <property type="entry name" value="F_bP_aldolase"/>
    <property type="match status" value="1"/>
</dbReference>
<sequence>MLCPLSDLLRSAAGDGTAVAQFNVWNCEMLFGVMDAIEREKTGAVLATGSAFLPPEEIRLFAPMMLRAAAGSGQKIAVHFDHARTMQELELAGELGFTSFMIDGSALPLEENIALTCEAKRRLAGSGISLEGELGYLGEETSDGAPICRSTDAVTALDYVSRTGVDALAVAIGNAHGVYRTQPKLDFTALAAVSSAVPTPLVLHGGSGIGDGDIRRCVAGGIRKLNIHTELCQAAMRAVAAGVGEKYSALSRGIRREIARCAAQKLRLLAGRPAPGA</sequence>
<evidence type="ECO:0000256" key="3">
    <source>
        <dbReference type="PIRSR" id="PIRSR001359-3"/>
    </source>
</evidence>
<feature type="binding site" evidence="2">
    <location>
        <begin position="226"/>
        <end position="229"/>
    </location>
    <ligand>
        <name>dihydroxyacetone phosphate</name>
        <dbReference type="ChEBI" id="CHEBI:57642"/>
    </ligand>
</feature>
<feature type="binding site" evidence="3">
    <location>
        <position position="133"/>
    </location>
    <ligand>
        <name>Zn(2+)</name>
        <dbReference type="ChEBI" id="CHEBI:29105"/>
        <label>2</label>
    </ligand>
</feature>
<feature type="binding site" evidence="3">
    <location>
        <position position="82"/>
    </location>
    <ligand>
        <name>Zn(2+)</name>
        <dbReference type="ChEBI" id="CHEBI:29105"/>
        <label>1</label>
        <note>catalytic</note>
    </ligand>
</feature>
<dbReference type="PIRSF" id="PIRSF001359">
    <property type="entry name" value="F_bP_aldolase_II"/>
    <property type="match status" value="1"/>
</dbReference>
<evidence type="ECO:0000313" key="5">
    <source>
        <dbReference type="Proteomes" id="UP000620366"/>
    </source>
</evidence>
<keyword evidence="5" id="KW-1185">Reference proteome</keyword>
<dbReference type="Proteomes" id="UP000620366">
    <property type="component" value="Unassembled WGS sequence"/>
</dbReference>
<feature type="binding site" evidence="2">
    <location>
        <position position="177"/>
    </location>
    <ligand>
        <name>dihydroxyacetone phosphate</name>
        <dbReference type="ChEBI" id="CHEBI:57642"/>
    </ligand>
</feature>
<comment type="cofactor">
    <cofactor evidence="3">
        <name>Zn(2+)</name>
        <dbReference type="ChEBI" id="CHEBI:29105"/>
    </cofactor>
    <text evidence="3">Binds 2 Zn(2+) ions per subunit. One is catalytic and the other provides a structural contribution.</text>
</comment>
<gene>
    <name evidence="4" type="ORF">H8695_01585</name>
</gene>
<organism evidence="4 5">
    <name type="scientific">Feifania hominis</name>
    <dbReference type="NCBI Taxonomy" id="2763660"/>
    <lineage>
        <taxon>Bacteria</taxon>
        <taxon>Bacillati</taxon>
        <taxon>Bacillota</taxon>
        <taxon>Clostridia</taxon>
        <taxon>Eubacteriales</taxon>
        <taxon>Feifaniaceae</taxon>
        <taxon>Feifania</taxon>
    </lineage>
</organism>
<feature type="binding site" evidence="2">
    <location>
        <begin position="205"/>
        <end position="207"/>
    </location>
    <ligand>
        <name>dihydroxyacetone phosphate</name>
        <dbReference type="ChEBI" id="CHEBI:57642"/>
    </ligand>
</feature>
<dbReference type="GO" id="GO:0008270">
    <property type="term" value="F:zinc ion binding"/>
    <property type="evidence" value="ECO:0007669"/>
    <property type="project" value="InterPro"/>
</dbReference>
<feature type="active site" description="Proton donor" evidence="1">
    <location>
        <position position="81"/>
    </location>
</feature>
<name>A0A926DCK6_9FIRM</name>
<dbReference type="InterPro" id="IPR000771">
    <property type="entry name" value="FBA_II"/>
</dbReference>
<evidence type="ECO:0000256" key="1">
    <source>
        <dbReference type="PIRSR" id="PIRSR001359-1"/>
    </source>
</evidence>
<dbReference type="InterPro" id="IPR050246">
    <property type="entry name" value="Class_II_FBP_aldolase"/>
</dbReference>